<keyword evidence="3" id="KW-1185">Reference proteome</keyword>
<feature type="compositionally biased region" description="Basic and acidic residues" evidence="1">
    <location>
        <begin position="11"/>
        <end position="21"/>
    </location>
</feature>
<dbReference type="Proteomes" id="UP000823388">
    <property type="component" value="Chromosome 6K"/>
</dbReference>
<evidence type="ECO:0000256" key="1">
    <source>
        <dbReference type="SAM" id="MobiDB-lite"/>
    </source>
</evidence>
<reference evidence="2" key="1">
    <citation type="submission" date="2020-05" db="EMBL/GenBank/DDBJ databases">
        <title>WGS assembly of Panicum virgatum.</title>
        <authorList>
            <person name="Lovell J.T."/>
            <person name="Jenkins J."/>
            <person name="Shu S."/>
            <person name="Juenger T.E."/>
            <person name="Schmutz J."/>
        </authorList>
    </citation>
    <scope>NUCLEOTIDE SEQUENCE</scope>
    <source>
        <strain evidence="2">AP13</strain>
    </source>
</reference>
<feature type="region of interest" description="Disordered" evidence="1">
    <location>
        <begin position="1"/>
        <end position="35"/>
    </location>
</feature>
<protein>
    <submittedName>
        <fullName evidence="2">Uncharacterized protein</fullName>
    </submittedName>
</protein>
<evidence type="ECO:0000313" key="2">
    <source>
        <dbReference type="EMBL" id="KAG2585002.1"/>
    </source>
</evidence>
<comment type="caution">
    <text evidence="2">The sequence shown here is derived from an EMBL/GenBank/DDBJ whole genome shotgun (WGS) entry which is preliminary data.</text>
</comment>
<proteinExistence type="predicted"/>
<feature type="compositionally biased region" description="Polar residues" evidence="1">
    <location>
        <begin position="67"/>
        <end position="80"/>
    </location>
</feature>
<gene>
    <name evidence="2" type="ORF">PVAP13_6KG361612</name>
</gene>
<sequence>MHAKWISWSGRRTETTGDRRHGGCGGSLYPDDQQERNGGRCIAVAAGQQLDRDLIPVSSDPGRHLMSNDTHPSISLSSSAKRVRTKRAITEIRYGSPSPAGAPHPRAFRLARTGTNPTSSSSSSPPC</sequence>
<dbReference type="AlphaFoldDB" id="A0A8T0RG23"/>
<evidence type="ECO:0000313" key="3">
    <source>
        <dbReference type="Proteomes" id="UP000823388"/>
    </source>
</evidence>
<feature type="region of interest" description="Disordered" evidence="1">
    <location>
        <begin position="59"/>
        <end position="127"/>
    </location>
</feature>
<dbReference type="EMBL" id="CM029047">
    <property type="protein sequence ID" value="KAG2585002.1"/>
    <property type="molecule type" value="Genomic_DNA"/>
</dbReference>
<accession>A0A8T0RG23</accession>
<name>A0A8T0RG23_PANVG</name>
<organism evidence="2 3">
    <name type="scientific">Panicum virgatum</name>
    <name type="common">Blackwell switchgrass</name>
    <dbReference type="NCBI Taxonomy" id="38727"/>
    <lineage>
        <taxon>Eukaryota</taxon>
        <taxon>Viridiplantae</taxon>
        <taxon>Streptophyta</taxon>
        <taxon>Embryophyta</taxon>
        <taxon>Tracheophyta</taxon>
        <taxon>Spermatophyta</taxon>
        <taxon>Magnoliopsida</taxon>
        <taxon>Liliopsida</taxon>
        <taxon>Poales</taxon>
        <taxon>Poaceae</taxon>
        <taxon>PACMAD clade</taxon>
        <taxon>Panicoideae</taxon>
        <taxon>Panicodae</taxon>
        <taxon>Paniceae</taxon>
        <taxon>Panicinae</taxon>
        <taxon>Panicum</taxon>
        <taxon>Panicum sect. Hiantes</taxon>
    </lineage>
</organism>